<organism evidence="1 2">
    <name type="scientific">Panagrolaimus sp. ES5</name>
    <dbReference type="NCBI Taxonomy" id="591445"/>
    <lineage>
        <taxon>Eukaryota</taxon>
        <taxon>Metazoa</taxon>
        <taxon>Ecdysozoa</taxon>
        <taxon>Nematoda</taxon>
        <taxon>Chromadorea</taxon>
        <taxon>Rhabditida</taxon>
        <taxon>Tylenchina</taxon>
        <taxon>Panagrolaimomorpha</taxon>
        <taxon>Panagrolaimoidea</taxon>
        <taxon>Panagrolaimidae</taxon>
        <taxon>Panagrolaimus</taxon>
    </lineage>
</organism>
<evidence type="ECO:0000313" key="1">
    <source>
        <dbReference type="Proteomes" id="UP000887579"/>
    </source>
</evidence>
<evidence type="ECO:0000313" key="2">
    <source>
        <dbReference type="WBParaSite" id="ES5_v2.g23527.t1"/>
    </source>
</evidence>
<protein>
    <submittedName>
        <fullName evidence="2">NIDO domain-containing protein</fullName>
    </submittedName>
</protein>
<dbReference type="WBParaSite" id="ES5_v2.g23527.t1">
    <property type="protein sequence ID" value="ES5_v2.g23527.t1"/>
    <property type="gene ID" value="ES5_v2.g23527"/>
</dbReference>
<name>A0AC34G1C6_9BILA</name>
<sequence length="262" mass="29741">MVYYRTEPHDSELSTHLASIIQRTYSDATDFNPRIVVIVTWDRMISSEPTAGENKFQLAILSDGRKTFALLKFEKIEWVKTSDGMFAQSGFFFSDGRSQKNGYSGISQFKDLTTMSNMNENGSFLFRISGSHPVDPREGGPNDDYDYANNEKKDVEISDDDDVPSVCPPDPYIDKCPRDCQVINEDRGCSLCVCATYPKTNDTEEEKVEDVVVNWLLQNKTIIKENQHQQSYEPLPVEQHQSKNSTSENQMQIGTRTATKTC</sequence>
<proteinExistence type="predicted"/>
<accession>A0AC34G1C6</accession>
<reference evidence="2" key="1">
    <citation type="submission" date="2022-11" db="UniProtKB">
        <authorList>
            <consortium name="WormBaseParasite"/>
        </authorList>
    </citation>
    <scope>IDENTIFICATION</scope>
</reference>
<dbReference type="Proteomes" id="UP000887579">
    <property type="component" value="Unplaced"/>
</dbReference>